<dbReference type="EMBL" id="CAFBLJ010000135">
    <property type="protein sequence ID" value="CAB4881797.1"/>
    <property type="molecule type" value="Genomic_DNA"/>
</dbReference>
<evidence type="ECO:0000256" key="1">
    <source>
        <dbReference type="SAM" id="Phobius"/>
    </source>
</evidence>
<feature type="transmembrane region" description="Helical" evidence="1">
    <location>
        <begin position="115"/>
        <end position="135"/>
    </location>
</feature>
<organism evidence="2">
    <name type="scientific">freshwater metagenome</name>
    <dbReference type="NCBI Taxonomy" id="449393"/>
    <lineage>
        <taxon>unclassified sequences</taxon>
        <taxon>metagenomes</taxon>
        <taxon>ecological metagenomes</taxon>
    </lineage>
</organism>
<protein>
    <submittedName>
        <fullName evidence="2">Unannotated protein</fullName>
    </submittedName>
</protein>
<dbReference type="AlphaFoldDB" id="A0A6J7EES3"/>
<feature type="transmembrane region" description="Helical" evidence="1">
    <location>
        <begin position="30"/>
        <end position="50"/>
    </location>
</feature>
<sequence>MIKRVRLRRSTMEPCRCHLDRYRWNRSCSCLNCSWGLIVSTCCVLSGISIGDLIEGRNIDKVETGWGVITKICFWDPPPFVWKRFLFENEGWIGGNAGGYFLCHGPEKGSLGYQIWWAVSYWNYFVGYFVTLLTFGRYKPRLEENFLNCQETVKFVCGLGFHIKQTMLWP</sequence>
<reference evidence="2" key="1">
    <citation type="submission" date="2020-05" db="EMBL/GenBank/DDBJ databases">
        <authorList>
            <person name="Chiriac C."/>
            <person name="Salcher M."/>
            <person name="Ghai R."/>
            <person name="Kavagutti S V."/>
        </authorList>
    </citation>
    <scope>NUCLEOTIDE SEQUENCE</scope>
</reference>
<evidence type="ECO:0000313" key="2">
    <source>
        <dbReference type="EMBL" id="CAB4881797.1"/>
    </source>
</evidence>
<proteinExistence type="predicted"/>
<keyword evidence="1" id="KW-1133">Transmembrane helix</keyword>
<keyword evidence="1" id="KW-0472">Membrane</keyword>
<keyword evidence="1" id="KW-0812">Transmembrane</keyword>
<accession>A0A6J7EES3</accession>
<name>A0A6J7EES3_9ZZZZ</name>
<gene>
    <name evidence="2" type="ORF">UFOPK3304_01717</name>
</gene>